<accession>A0A0M3ALQ4</accession>
<organism evidence="1 2">
    <name type="scientific">Sphingobium chungbukense</name>
    <dbReference type="NCBI Taxonomy" id="56193"/>
    <lineage>
        <taxon>Bacteria</taxon>
        <taxon>Pseudomonadati</taxon>
        <taxon>Pseudomonadota</taxon>
        <taxon>Alphaproteobacteria</taxon>
        <taxon>Sphingomonadales</taxon>
        <taxon>Sphingomonadaceae</taxon>
        <taxon>Sphingobium</taxon>
    </lineage>
</organism>
<sequence>MNTAFVHFVDRCQGQADGFVATSPLARWRLGAVLMAQHAGNFVTIRKSPADGGTYEFGGLHALPGGMVRTGDWPGEEEAAAPALVEASLRARVLKEASLTSAAIPAISFCGLGPVVSSYSVKGQARFTLIAPYACPLEERASLQADDHSVDDCAWVSCAAIPWERFAPANRVIVAHRLWAILADCERESARPHVARSVAQCTRWATLMGLPAVPRPWDGPEPIEAWRNAWEAVG</sequence>
<reference evidence="1 2" key="1">
    <citation type="submission" date="2015-04" db="EMBL/GenBank/DDBJ databases">
        <title>Genome sequence of aromatic hydrocarbons-degrading Sphingobium chungbukense DJ77.</title>
        <authorList>
            <person name="Kim Y.-C."/>
            <person name="Chae J.-C."/>
        </authorList>
    </citation>
    <scope>NUCLEOTIDE SEQUENCE [LARGE SCALE GENOMIC DNA]</scope>
    <source>
        <strain evidence="1 2">DJ77</strain>
    </source>
</reference>
<dbReference type="PATRIC" id="fig|56193.3.peg.5248"/>
<gene>
    <name evidence="1" type="ORF">YP76_24870</name>
</gene>
<proteinExistence type="predicted"/>
<dbReference type="Proteomes" id="UP000033874">
    <property type="component" value="Unassembled WGS sequence"/>
</dbReference>
<evidence type="ECO:0000313" key="2">
    <source>
        <dbReference type="Proteomes" id="UP000033874"/>
    </source>
</evidence>
<dbReference type="AlphaFoldDB" id="A0A0M3ALQ4"/>
<protein>
    <recommendedName>
        <fullName evidence="3">NUDIX hydrolase</fullName>
    </recommendedName>
</protein>
<dbReference type="SUPFAM" id="SSF55811">
    <property type="entry name" value="Nudix"/>
    <property type="match status" value="1"/>
</dbReference>
<keyword evidence="2" id="KW-1185">Reference proteome</keyword>
<dbReference type="InterPro" id="IPR015797">
    <property type="entry name" value="NUDIX_hydrolase-like_dom_sf"/>
</dbReference>
<name>A0A0M3ALQ4_9SPHN</name>
<comment type="caution">
    <text evidence="1">The sequence shown here is derived from an EMBL/GenBank/DDBJ whole genome shotgun (WGS) entry which is preliminary data.</text>
</comment>
<evidence type="ECO:0008006" key="3">
    <source>
        <dbReference type="Google" id="ProtNLM"/>
    </source>
</evidence>
<evidence type="ECO:0000313" key="1">
    <source>
        <dbReference type="EMBL" id="KKW89489.1"/>
    </source>
</evidence>
<dbReference type="EMBL" id="LBIC01000020">
    <property type="protein sequence ID" value="KKW89489.1"/>
    <property type="molecule type" value="Genomic_DNA"/>
</dbReference>